<accession>A0A538T2Y5</accession>
<reference evidence="2 3" key="1">
    <citation type="journal article" date="2019" name="Nat. Microbiol.">
        <title>Mediterranean grassland soil C-N compound turnover is dependent on rainfall and depth, and is mediated by genomically divergent microorganisms.</title>
        <authorList>
            <person name="Diamond S."/>
            <person name="Andeer P.F."/>
            <person name="Li Z."/>
            <person name="Crits-Christoph A."/>
            <person name="Burstein D."/>
            <person name="Anantharaman K."/>
            <person name="Lane K.R."/>
            <person name="Thomas B.C."/>
            <person name="Pan C."/>
            <person name="Northen T.R."/>
            <person name="Banfield J.F."/>
        </authorList>
    </citation>
    <scope>NUCLEOTIDE SEQUENCE [LARGE SCALE GENOMIC DNA]</scope>
    <source>
        <strain evidence="2">WS_2</strain>
    </source>
</reference>
<comment type="caution">
    <text evidence="2">The sequence shown here is derived from an EMBL/GenBank/DDBJ whole genome shotgun (WGS) entry which is preliminary data.</text>
</comment>
<name>A0A538T2Y5_UNCEI</name>
<organism evidence="2 3">
    <name type="scientific">Eiseniibacteriota bacterium</name>
    <dbReference type="NCBI Taxonomy" id="2212470"/>
    <lineage>
        <taxon>Bacteria</taxon>
        <taxon>Candidatus Eiseniibacteriota</taxon>
    </lineage>
</organism>
<proteinExistence type="predicted"/>
<feature type="compositionally biased region" description="Low complexity" evidence="1">
    <location>
        <begin position="68"/>
        <end position="103"/>
    </location>
</feature>
<dbReference type="Proteomes" id="UP000317716">
    <property type="component" value="Unassembled WGS sequence"/>
</dbReference>
<protein>
    <submittedName>
        <fullName evidence="2">Uncharacterized protein</fullName>
    </submittedName>
</protein>
<gene>
    <name evidence="2" type="ORF">E6K72_03060</name>
</gene>
<feature type="compositionally biased region" description="Polar residues" evidence="1">
    <location>
        <begin position="1"/>
        <end position="10"/>
    </location>
</feature>
<evidence type="ECO:0000256" key="1">
    <source>
        <dbReference type="SAM" id="MobiDB-lite"/>
    </source>
</evidence>
<sequence length="124" mass="12619">MAHTSRSGGRNPSAERCSASPAHTAIESAKRPRPSRTTVMESAPKATVIRHSSPNTFAKPVNMPSAPPKATTAAAAAAAAPRSRSARAKATASPANRAASIAPITRETSLGSPPKIEASRLGTV</sequence>
<feature type="region of interest" description="Disordered" evidence="1">
    <location>
        <begin position="1"/>
        <end position="124"/>
    </location>
</feature>
<dbReference type="AlphaFoldDB" id="A0A538T2Y5"/>
<dbReference type="EMBL" id="VBOS01000094">
    <property type="protein sequence ID" value="TMQ57992.1"/>
    <property type="molecule type" value="Genomic_DNA"/>
</dbReference>
<evidence type="ECO:0000313" key="2">
    <source>
        <dbReference type="EMBL" id="TMQ57992.1"/>
    </source>
</evidence>
<evidence type="ECO:0000313" key="3">
    <source>
        <dbReference type="Proteomes" id="UP000317716"/>
    </source>
</evidence>